<accession>A0A1S9RVD2</accession>
<evidence type="ECO:0000313" key="7">
    <source>
        <dbReference type="EMBL" id="OOQ89494.1"/>
    </source>
</evidence>
<dbReference type="SUPFAM" id="SSF51905">
    <property type="entry name" value="FAD/NAD(P)-binding domain"/>
    <property type="match status" value="1"/>
</dbReference>
<dbReference type="PRINTS" id="PR00420">
    <property type="entry name" value="RNGMNOXGNASE"/>
</dbReference>
<evidence type="ECO:0000256" key="5">
    <source>
        <dbReference type="ARBA" id="ARBA00023033"/>
    </source>
</evidence>
<dbReference type="InterPro" id="IPR036188">
    <property type="entry name" value="FAD/NAD-bd_sf"/>
</dbReference>
<comment type="caution">
    <text evidence="7">The sequence shown here is derived from an EMBL/GenBank/DDBJ whole genome shotgun (WGS) entry which is preliminary data.</text>
</comment>
<dbReference type="PANTHER" id="PTHR13789">
    <property type="entry name" value="MONOOXYGENASE"/>
    <property type="match status" value="1"/>
</dbReference>
<protein>
    <submittedName>
        <fullName evidence="7">Putative salicylate hydroxylase</fullName>
    </submittedName>
</protein>
<proteinExistence type="inferred from homology"/>
<dbReference type="PANTHER" id="PTHR13789:SF215">
    <property type="entry name" value="FAD-BINDING DOMAIN-CONTAINING PROTEIN-RELATED"/>
    <property type="match status" value="1"/>
</dbReference>
<organism evidence="7 8">
    <name type="scientific">Penicillium brasilianum</name>
    <dbReference type="NCBI Taxonomy" id="104259"/>
    <lineage>
        <taxon>Eukaryota</taxon>
        <taxon>Fungi</taxon>
        <taxon>Dikarya</taxon>
        <taxon>Ascomycota</taxon>
        <taxon>Pezizomycotina</taxon>
        <taxon>Eurotiomycetes</taxon>
        <taxon>Eurotiomycetidae</taxon>
        <taxon>Eurotiales</taxon>
        <taxon>Aspergillaceae</taxon>
        <taxon>Penicillium</taxon>
    </lineage>
</organism>
<evidence type="ECO:0000256" key="2">
    <source>
        <dbReference type="ARBA" id="ARBA00022630"/>
    </source>
</evidence>
<evidence type="ECO:0000259" key="6">
    <source>
        <dbReference type="Pfam" id="PF01494"/>
    </source>
</evidence>
<keyword evidence="5" id="KW-0503">Monooxygenase</keyword>
<evidence type="ECO:0000256" key="1">
    <source>
        <dbReference type="ARBA" id="ARBA00007992"/>
    </source>
</evidence>
<dbReference type="InterPro" id="IPR002938">
    <property type="entry name" value="FAD-bd"/>
</dbReference>
<dbReference type="Proteomes" id="UP000190744">
    <property type="component" value="Unassembled WGS sequence"/>
</dbReference>
<evidence type="ECO:0000256" key="4">
    <source>
        <dbReference type="ARBA" id="ARBA00023002"/>
    </source>
</evidence>
<dbReference type="GO" id="GO:0004497">
    <property type="term" value="F:monooxygenase activity"/>
    <property type="evidence" value="ECO:0007669"/>
    <property type="project" value="UniProtKB-KW"/>
</dbReference>
<keyword evidence="4" id="KW-0560">Oxidoreductase</keyword>
<dbReference type="EMBL" id="LJBN01000112">
    <property type="protein sequence ID" value="OOQ89494.1"/>
    <property type="molecule type" value="Genomic_DNA"/>
</dbReference>
<dbReference type="InterPro" id="IPR050493">
    <property type="entry name" value="FAD-dep_Monooxygenase_BioMet"/>
</dbReference>
<dbReference type="Pfam" id="PF01494">
    <property type="entry name" value="FAD_binding_3"/>
    <property type="match status" value="1"/>
</dbReference>
<name>A0A1S9RVD2_PENBI</name>
<gene>
    <name evidence="7" type="ORF">PEBR_28144</name>
</gene>
<keyword evidence="2" id="KW-0285">Flavoprotein</keyword>
<dbReference type="AlphaFoldDB" id="A0A1S9RVD2"/>
<dbReference type="Gene3D" id="3.50.50.60">
    <property type="entry name" value="FAD/NAD(P)-binding domain"/>
    <property type="match status" value="1"/>
</dbReference>
<feature type="domain" description="FAD-binding" evidence="6">
    <location>
        <begin position="4"/>
        <end position="330"/>
    </location>
</feature>
<reference evidence="8" key="1">
    <citation type="submission" date="2015-09" db="EMBL/GenBank/DDBJ databases">
        <authorList>
            <person name="Fill T.P."/>
            <person name="Baretta J.F."/>
            <person name="de Almeida L.G."/>
            <person name="Rocha M."/>
            <person name="de Souza D.H."/>
            <person name="Malavazi I."/>
            <person name="Cerdeira L.T."/>
            <person name="Hong H."/>
            <person name="Samborskyy M."/>
            <person name="de Vasconcelos A.T."/>
            <person name="Leadlay P."/>
            <person name="Rodrigues-Filho E."/>
        </authorList>
    </citation>
    <scope>NUCLEOTIDE SEQUENCE [LARGE SCALE GENOMIC DNA]</scope>
    <source>
        <strain evidence="8">LaBioMMi 136</strain>
    </source>
</reference>
<sequence>MPLKVIIVGAGIGGLSAATAFHQAGHHVEIFEKSHFLSEVGAALVVAPNGVRVLSTLGFSFENARSKPKSTFEIRDGKDFERIDSVSATPVETTFGAPLYTMQRADLHEELFRVASTPIPGLSNVSIRLGAKVCSADPFAGTVHLEDGSVHTADLIIGADGLHSILKSVVLDGQPDVPISTSYTAFRFQILTDALSDDPDFLDLLAKKGHGPSILADVSNHITAEHMVWYDCQNGEMQNFVGIQNNLQTDDDDPMQSLLSKFSHFHPGLMRVISKAPKVTKWPLKVFRPLRRWSRGKLLLIGDAAHPMLPFSGQGANQAIEDAGALRILFENYVSPDEMPARLSLFENVRKFRVSRVQTMSSVRVGKEEEIQEELQKYADHPGADVPRTFHERLGHDFSYDVLEVTGAKLREYEVNRKLQDTSSQRLPFPVSNLSLAVAWLRENLFSLSNSWLGYFFAPRNGQ</sequence>
<dbReference type="GO" id="GO:0071949">
    <property type="term" value="F:FAD binding"/>
    <property type="evidence" value="ECO:0007669"/>
    <property type="project" value="InterPro"/>
</dbReference>
<keyword evidence="3" id="KW-0274">FAD</keyword>
<dbReference type="SUPFAM" id="SSF54373">
    <property type="entry name" value="FAD-linked reductases, C-terminal domain"/>
    <property type="match status" value="1"/>
</dbReference>
<evidence type="ECO:0000256" key="3">
    <source>
        <dbReference type="ARBA" id="ARBA00022827"/>
    </source>
</evidence>
<evidence type="ECO:0000313" key="8">
    <source>
        <dbReference type="Proteomes" id="UP000190744"/>
    </source>
</evidence>
<comment type="similarity">
    <text evidence="1">Belongs to the paxM FAD-dependent monooxygenase family.</text>
</comment>